<protein>
    <submittedName>
        <fullName evidence="1">Uncharacterized protein</fullName>
    </submittedName>
</protein>
<dbReference type="EMBL" id="ML213507">
    <property type="protein sequence ID" value="TFK53405.1"/>
    <property type="molecule type" value="Genomic_DNA"/>
</dbReference>
<sequence length="450" mass="50433">METSSGTLACYAQMVPPEVLAQIFILFSESQENRWVGRRAAPLILMQICHYWRQAALSTPRVWRRLSAYVRNAGAFESKAAFMRLWLSRSGSGPLDISLAETCCYAWASTSPTMAVISDYLHRCRSLELRVPESRIQWFTPPQAPILSRLTVIYGPRTHRDYGKDLGLAFSPHIRILDLDLDYLRRLHSGSVQWAGLHTLSVSGVLSAYEILAVLHECSSLRHCDLAFYGSDNEEEAEYQETVKMDHLERLSLHYNDDSVVDMVVEKLDTPGLTSLAIYADECCEGFLATWRSVLPEAGSMLKDLFIKCDGGILPDSDIFSDFLRQLEHLEDLTIICSRLGDPFNGDVEGFLQALTLSTDDTPSSTLLPRLRKLELTGVSQIITMRKPSLDTCVQEFCSSRPLSSGLQSVSVKWCVPGDAHVTCWSREDSRQIEVGYEDPVVLMAECGDS</sequence>
<dbReference type="OrthoDB" id="3063971at2759"/>
<evidence type="ECO:0000313" key="1">
    <source>
        <dbReference type="EMBL" id="TFK53405.1"/>
    </source>
</evidence>
<dbReference type="STRING" id="5364.A0A5C3N8H5"/>
<dbReference type="Proteomes" id="UP000305948">
    <property type="component" value="Unassembled WGS sequence"/>
</dbReference>
<name>A0A5C3N8H5_9AGAM</name>
<accession>A0A5C3N8H5</accession>
<gene>
    <name evidence="1" type="ORF">OE88DRAFT_1643167</name>
</gene>
<evidence type="ECO:0000313" key="2">
    <source>
        <dbReference type="Proteomes" id="UP000305948"/>
    </source>
</evidence>
<dbReference type="InterPro" id="IPR032675">
    <property type="entry name" value="LRR_dom_sf"/>
</dbReference>
<reference evidence="1 2" key="1">
    <citation type="journal article" date="2019" name="Nat. Ecol. Evol.">
        <title>Megaphylogeny resolves global patterns of mushroom evolution.</title>
        <authorList>
            <person name="Varga T."/>
            <person name="Krizsan K."/>
            <person name="Foldi C."/>
            <person name="Dima B."/>
            <person name="Sanchez-Garcia M."/>
            <person name="Sanchez-Ramirez S."/>
            <person name="Szollosi G.J."/>
            <person name="Szarkandi J.G."/>
            <person name="Papp V."/>
            <person name="Albert L."/>
            <person name="Andreopoulos W."/>
            <person name="Angelini C."/>
            <person name="Antonin V."/>
            <person name="Barry K.W."/>
            <person name="Bougher N.L."/>
            <person name="Buchanan P."/>
            <person name="Buyck B."/>
            <person name="Bense V."/>
            <person name="Catcheside P."/>
            <person name="Chovatia M."/>
            <person name="Cooper J."/>
            <person name="Damon W."/>
            <person name="Desjardin D."/>
            <person name="Finy P."/>
            <person name="Geml J."/>
            <person name="Haridas S."/>
            <person name="Hughes K."/>
            <person name="Justo A."/>
            <person name="Karasinski D."/>
            <person name="Kautmanova I."/>
            <person name="Kiss B."/>
            <person name="Kocsube S."/>
            <person name="Kotiranta H."/>
            <person name="LaButti K.M."/>
            <person name="Lechner B.E."/>
            <person name="Liimatainen K."/>
            <person name="Lipzen A."/>
            <person name="Lukacs Z."/>
            <person name="Mihaltcheva S."/>
            <person name="Morgado L.N."/>
            <person name="Niskanen T."/>
            <person name="Noordeloos M.E."/>
            <person name="Ohm R.A."/>
            <person name="Ortiz-Santana B."/>
            <person name="Ovrebo C."/>
            <person name="Racz N."/>
            <person name="Riley R."/>
            <person name="Savchenko A."/>
            <person name="Shiryaev A."/>
            <person name="Soop K."/>
            <person name="Spirin V."/>
            <person name="Szebenyi C."/>
            <person name="Tomsovsky M."/>
            <person name="Tulloss R.E."/>
            <person name="Uehling J."/>
            <person name="Grigoriev I.V."/>
            <person name="Vagvolgyi C."/>
            <person name="Papp T."/>
            <person name="Martin F.M."/>
            <person name="Miettinen O."/>
            <person name="Hibbett D.S."/>
            <person name="Nagy L.G."/>
        </authorList>
    </citation>
    <scope>NUCLEOTIDE SEQUENCE [LARGE SCALE GENOMIC DNA]</scope>
    <source>
        <strain evidence="1 2">OMC1185</strain>
    </source>
</reference>
<organism evidence="1 2">
    <name type="scientific">Heliocybe sulcata</name>
    <dbReference type="NCBI Taxonomy" id="5364"/>
    <lineage>
        <taxon>Eukaryota</taxon>
        <taxon>Fungi</taxon>
        <taxon>Dikarya</taxon>
        <taxon>Basidiomycota</taxon>
        <taxon>Agaricomycotina</taxon>
        <taxon>Agaricomycetes</taxon>
        <taxon>Gloeophyllales</taxon>
        <taxon>Gloeophyllaceae</taxon>
        <taxon>Heliocybe</taxon>
    </lineage>
</organism>
<proteinExistence type="predicted"/>
<dbReference type="SUPFAM" id="SSF52047">
    <property type="entry name" value="RNI-like"/>
    <property type="match status" value="1"/>
</dbReference>
<keyword evidence="2" id="KW-1185">Reference proteome</keyword>
<dbReference type="AlphaFoldDB" id="A0A5C3N8H5"/>
<dbReference type="Gene3D" id="3.80.10.10">
    <property type="entry name" value="Ribonuclease Inhibitor"/>
    <property type="match status" value="1"/>
</dbReference>